<dbReference type="RefSeq" id="WP_342627194.1">
    <property type="nucleotide sequence ID" value="NZ_CP152276.1"/>
</dbReference>
<protein>
    <submittedName>
        <fullName evidence="1">Uncharacterized protein</fullName>
    </submittedName>
</protein>
<keyword evidence="2" id="KW-1185">Reference proteome</keyword>
<dbReference type="EMBL" id="CP152276">
    <property type="protein sequence ID" value="XAE41220.1"/>
    <property type="molecule type" value="Genomic_DNA"/>
</dbReference>
<organism evidence="1 2">
    <name type="scientific">Nguyenibacter vanlangensis</name>
    <dbReference type="NCBI Taxonomy" id="1216886"/>
    <lineage>
        <taxon>Bacteria</taxon>
        <taxon>Pseudomonadati</taxon>
        <taxon>Pseudomonadota</taxon>
        <taxon>Alphaproteobacteria</taxon>
        <taxon>Acetobacterales</taxon>
        <taxon>Acetobacteraceae</taxon>
        <taxon>Nguyenibacter</taxon>
    </lineage>
</organism>
<reference evidence="1 2" key="1">
    <citation type="submission" date="2024-04" db="EMBL/GenBank/DDBJ databases">
        <title>Complete genome sequence of Nguyenibacter vanlangesis HBCM-1154, a strain capable of nitrogen fixation, IAA production, and phosphorus solubilization isolated from sugarcane soil.</title>
        <authorList>
            <person name="MY HANH P."/>
        </authorList>
    </citation>
    <scope>NUCLEOTIDE SEQUENCE [LARGE SCALE GENOMIC DNA]</scope>
    <source>
        <strain evidence="1 2">HBCM 1154</strain>
    </source>
</reference>
<evidence type="ECO:0000313" key="2">
    <source>
        <dbReference type="Proteomes" id="UP001449795"/>
    </source>
</evidence>
<accession>A0ABZ3D0K3</accession>
<name>A0ABZ3D0K3_9PROT</name>
<sequence>MNEQMRAFLLARTQDMTLTRQEREIVLALREPEVLLHDALRMAALMPMLTRGEPSDGDPEAVQWLAYRLQERLEILQAVMTKPAEAA</sequence>
<gene>
    <name evidence="1" type="ORF">AAC691_12960</name>
</gene>
<evidence type="ECO:0000313" key="1">
    <source>
        <dbReference type="EMBL" id="XAE41220.1"/>
    </source>
</evidence>
<dbReference type="Proteomes" id="UP001449795">
    <property type="component" value="Chromosome"/>
</dbReference>
<proteinExistence type="predicted"/>